<dbReference type="InterPro" id="IPR015349">
    <property type="entry name" value="OCT_dom"/>
</dbReference>
<comment type="subcellular location">
    <subcellularLocation>
        <location evidence="9">Cytoplasm</location>
    </subcellularLocation>
</comment>
<dbReference type="NCBIfam" id="NF008956">
    <property type="entry name" value="PRK12299.1"/>
    <property type="match status" value="1"/>
</dbReference>
<comment type="caution">
    <text evidence="13">The sequence shown here is derived from an EMBL/GenBank/DDBJ whole genome shotgun (WGS) entry which is preliminary data.</text>
</comment>
<protein>
    <recommendedName>
        <fullName evidence="9">GTPase Obg</fullName>
        <ecNumber evidence="9">3.6.5.-</ecNumber>
    </recommendedName>
    <alternativeName>
        <fullName evidence="9">GTP-binding protein Obg</fullName>
    </alternativeName>
</protein>
<dbReference type="Gene3D" id="3.30.300.350">
    <property type="entry name" value="GTP-binding protein OBG, C-terminal domain"/>
    <property type="match status" value="1"/>
</dbReference>
<dbReference type="PRINTS" id="PR00326">
    <property type="entry name" value="GTP1OBG"/>
</dbReference>
<evidence type="ECO:0000256" key="6">
    <source>
        <dbReference type="ARBA" id="ARBA00022801"/>
    </source>
</evidence>
<reference evidence="14" key="1">
    <citation type="journal article" date="2019" name="Int. J. Syst. Evol. Microbiol.">
        <title>The Global Catalogue of Microorganisms (GCM) 10K type strain sequencing project: providing services to taxonomists for standard genome sequencing and annotation.</title>
        <authorList>
            <consortium name="The Broad Institute Genomics Platform"/>
            <consortium name="The Broad Institute Genome Sequencing Center for Infectious Disease"/>
            <person name="Wu L."/>
            <person name="Ma J."/>
        </authorList>
    </citation>
    <scope>NUCLEOTIDE SEQUENCE [LARGE SCALE GENOMIC DNA]</scope>
    <source>
        <strain evidence="14">JCM 10696</strain>
    </source>
</reference>
<evidence type="ECO:0000256" key="7">
    <source>
        <dbReference type="ARBA" id="ARBA00022842"/>
    </source>
</evidence>
<dbReference type="InterPro" id="IPR036726">
    <property type="entry name" value="GTP1_OBG_dom_sf"/>
</dbReference>
<dbReference type="RefSeq" id="WP_344247785.1">
    <property type="nucleotide sequence ID" value="NZ_BAAAHH010000072.1"/>
</dbReference>
<dbReference type="SUPFAM" id="SSF82051">
    <property type="entry name" value="Obg GTP-binding protein N-terminal domain"/>
    <property type="match status" value="1"/>
</dbReference>
<comment type="similarity">
    <text evidence="2 9">Belongs to the TRAFAC class OBG-HflX-like GTPase superfamily. OBG GTPase family.</text>
</comment>
<dbReference type="CDD" id="cd01898">
    <property type="entry name" value="Obg"/>
    <property type="match status" value="1"/>
</dbReference>
<dbReference type="Pfam" id="PF01018">
    <property type="entry name" value="GTP1_OBG"/>
    <property type="match status" value="1"/>
</dbReference>
<dbReference type="NCBIfam" id="TIGR02729">
    <property type="entry name" value="Obg_CgtA"/>
    <property type="match status" value="1"/>
</dbReference>
<dbReference type="InterPro" id="IPR036346">
    <property type="entry name" value="GTP-bd_prot_GTP1/OBG_C_sf"/>
</dbReference>
<evidence type="ECO:0000256" key="9">
    <source>
        <dbReference type="HAMAP-Rule" id="MF_01454"/>
    </source>
</evidence>
<dbReference type="InterPro" id="IPR006074">
    <property type="entry name" value="GTP1-OBG_CS"/>
</dbReference>
<proteinExistence type="inferred from homology"/>
<evidence type="ECO:0000256" key="8">
    <source>
        <dbReference type="ARBA" id="ARBA00023134"/>
    </source>
</evidence>
<dbReference type="NCBIfam" id="NF008954">
    <property type="entry name" value="PRK12296.1"/>
    <property type="match status" value="1"/>
</dbReference>
<accession>A0ABP4CM33</accession>
<feature type="binding site" evidence="9">
    <location>
        <position position="193"/>
    </location>
    <ligand>
        <name>Mg(2+)</name>
        <dbReference type="ChEBI" id="CHEBI:18420"/>
    </ligand>
</feature>
<feature type="binding site" evidence="9">
    <location>
        <begin position="320"/>
        <end position="322"/>
    </location>
    <ligand>
        <name>GTP</name>
        <dbReference type="ChEBI" id="CHEBI:37565"/>
    </ligand>
</feature>
<evidence type="ECO:0000256" key="5">
    <source>
        <dbReference type="ARBA" id="ARBA00022741"/>
    </source>
</evidence>
<keyword evidence="3 9" id="KW-0963">Cytoplasm</keyword>
<dbReference type="HAMAP" id="MF_01454">
    <property type="entry name" value="GTPase_Obg"/>
    <property type="match status" value="1"/>
</dbReference>
<evidence type="ECO:0000313" key="14">
    <source>
        <dbReference type="Proteomes" id="UP001500665"/>
    </source>
</evidence>
<evidence type="ECO:0000259" key="12">
    <source>
        <dbReference type="PROSITE" id="PS51883"/>
    </source>
</evidence>
<keyword evidence="7 9" id="KW-0460">Magnesium</keyword>
<keyword evidence="6 9" id="KW-0378">Hydrolase</keyword>
<dbReference type="NCBIfam" id="TIGR03595">
    <property type="entry name" value="Obg_CgtA_exten"/>
    <property type="match status" value="1"/>
</dbReference>
<dbReference type="PROSITE" id="PS51881">
    <property type="entry name" value="OCT"/>
    <property type="match status" value="1"/>
</dbReference>
<dbReference type="NCBIfam" id="NF008955">
    <property type="entry name" value="PRK12297.1"/>
    <property type="match status" value="1"/>
</dbReference>
<comment type="subunit">
    <text evidence="9">Monomer.</text>
</comment>
<keyword evidence="5 9" id="KW-0547">Nucleotide-binding</keyword>
<gene>
    <name evidence="13" type="primary">obgE</name>
    <name evidence="9" type="synonym">obg</name>
    <name evidence="13" type="ORF">GCM10009550_77480</name>
</gene>
<dbReference type="InterPro" id="IPR014100">
    <property type="entry name" value="GTP-bd_Obg/CgtA"/>
</dbReference>
<organism evidence="13 14">
    <name type="scientific">Actinocorallia libanotica</name>
    <dbReference type="NCBI Taxonomy" id="46162"/>
    <lineage>
        <taxon>Bacteria</taxon>
        <taxon>Bacillati</taxon>
        <taxon>Actinomycetota</taxon>
        <taxon>Actinomycetes</taxon>
        <taxon>Streptosporangiales</taxon>
        <taxon>Thermomonosporaceae</taxon>
        <taxon>Actinocorallia</taxon>
    </lineage>
</organism>
<dbReference type="InterPro" id="IPR045086">
    <property type="entry name" value="OBG_GTPase"/>
</dbReference>
<dbReference type="EC" id="3.6.5.-" evidence="9"/>
<evidence type="ECO:0000259" key="11">
    <source>
        <dbReference type="PROSITE" id="PS51881"/>
    </source>
</evidence>
<evidence type="ECO:0000313" key="13">
    <source>
        <dbReference type="EMBL" id="GAA0970129.1"/>
    </source>
</evidence>
<evidence type="ECO:0000256" key="2">
    <source>
        <dbReference type="ARBA" id="ARBA00007699"/>
    </source>
</evidence>
<dbReference type="InterPro" id="IPR006169">
    <property type="entry name" value="GTP1_OBG_dom"/>
</dbReference>
<feature type="binding site" evidence="9">
    <location>
        <begin position="166"/>
        <end position="173"/>
    </location>
    <ligand>
        <name>GTP</name>
        <dbReference type="ChEBI" id="CHEBI:37565"/>
    </ligand>
</feature>
<evidence type="ECO:0000256" key="1">
    <source>
        <dbReference type="ARBA" id="ARBA00001946"/>
    </source>
</evidence>
<dbReference type="Pfam" id="PF09269">
    <property type="entry name" value="DUF1967"/>
    <property type="match status" value="1"/>
</dbReference>
<dbReference type="Gene3D" id="3.40.50.300">
    <property type="entry name" value="P-loop containing nucleotide triphosphate hydrolases"/>
    <property type="match status" value="1"/>
</dbReference>
<evidence type="ECO:0000259" key="10">
    <source>
        <dbReference type="PROSITE" id="PS51710"/>
    </source>
</evidence>
<dbReference type="Gene3D" id="2.70.210.12">
    <property type="entry name" value="GTP1/OBG domain"/>
    <property type="match status" value="1"/>
</dbReference>
<feature type="domain" description="Obg" evidence="12">
    <location>
        <begin position="2"/>
        <end position="159"/>
    </location>
</feature>
<dbReference type="SUPFAM" id="SSF102741">
    <property type="entry name" value="Obg GTP-binding protein C-terminal domain"/>
    <property type="match status" value="1"/>
</dbReference>
<keyword evidence="14" id="KW-1185">Reference proteome</keyword>
<name>A0ABP4CM33_9ACTN</name>
<dbReference type="PROSITE" id="PS51883">
    <property type="entry name" value="OBG"/>
    <property type="match status" value="1"/>
</dbReference>
<keyword evidence="4 9" id="KW-0479">Metal-binding</keyword>
<feature type="domain" description="OCT" evidence="11">
    <location>
        <begin position="357"/>
        <end position="439"/>
    </location>
</feature>
<feature type="binding site" evidence="9">
    <location>
        <position position="173"/>
    </location>
    <ligand>
        <name>Mg(2+)</name>
        <dbReference type="ChEBI" id="CHEBI:18420"/>
    </ligand>
</feature>
<dbReference type="PROSITE" id="PS51710">
    <property type="entry name" value="G_OBG"/>
    <property type="match status" value="1"/>
</dbReference>
<dbReference type="InterPro" id="IPR031167">
    <property type="entry name" value="G_OBG"/>
</dbReference>
<evidence type="ECO:0000256" key="4">
    <source>
        <dbReference type="ARBA" id="ARBA00022723"/>
    </source>
</evidence>
<dbReference type="PANTHER" id="PTHR11702">
    <property type="entry name" value="DEVELOPMENTALLY REGULATED GTP-BINDING PROTEIN-RELATED"/>
    <property type="match status" value="1"/>
</dbReference>
<feature type="binding site" evidence="9">
    <location>
        <begin position="291"/>
        <end position="294"/>
    </location>
    <ligand>
        <name>GTP</name>
        <dbReference type="ChEBI" id="CHEBI:37565"/>
    </ligand>
</feature>
<evidence type="ECO:0000256" key="3">
    <source>
        <dbReference type="ARBA" id="ARBA00022490"/>
    </source>
</evidence>
<sequence length="461" mass="48690">MADFVDRVVLHIAAGNGGHGCASVHREKFKPLGGPDGANGGRGGDVILEVDSGTASLLAYHRRPYRKAANGRPGSGSLRNGANGEDVLLKVPNGTVVKTKKGEVLADLVGEGTRYIAAKGGSGGLGNAALASAKRKAPGFALLGEPGDELDVVLELKTVADVALVGFPSAGKSSLIAALSAAKPKIADYPFTTLIPNLGVVSAGDTVFTVADVPGLIEGASQGKGLGLEFLRHIERSSTLAHVLDCATMEPGRDPVTDYEIIERELAAYDELLAGEGVVPLRERPRVIVLNKIDVPDAQELAELVRPEFEARGLRVFEVSAAAHTGLKELSFAMAEMVAAHRAALPPQEPTRLVLRPAPVAGPEFEVQEVGENQYLVTGTKPVRWVRQTDFQNEEAVGYLADRLNRLGIEDALRKAGAEDGATVMIGTRDDSVVFDWHPDISSSGEVNMGPRGTDQRLAEW</sequence>
<dbReference type="Proteomes" id="UP001500665">
    <property type="component" value="Unassembled WGS sequence"/>
</dbReference>
<keyword evidence="8 9" id="KW-0342">GTP-binding</keyword>
<comment type="cofactor">
    <cofactor evidence="1 9">
        <name>Mg(2+)</name>
        <dbReference type="ChEBI" id="CHEBI:18420"/>
    </cofactor>
</comment>
<dbReference type="InterPro" id="IPR027417">
    <property type="entry name" value="P-loop_NTPase"/>
</dbReference>
<feature type="domain" description="OBG-type G" evidence="10">
    <location>
        <begin position="160"/>
        <end position="339"/>
    </location>
</feature>
<dbReference type="EMBL" id="BAAAHH010000072">
    <property type="protein sequence ID" value="GAA0970129.1"/>
    <property type="molecule type" value="Genomic_DNA"/>
</dbReference>
<dbReference type="SUPFAM" id="SSF52540">
    <property type="entry name" value="P-loop containing nucleoside triphosphate hydrolases"/>
    <property type="match status" value="1"/>
</dbReference>
<dbReference type="Pfam" id="PF01926">
    <property type="entry name" value="MMR_HSR1"/>
    <property type="match status" value="1"/>
</dbReference>
<feature type="binding site" evidence="9">
    <location>
        <begin position="191"/>
        <end position="195"/>
    </location>
    <ligand>
        <name>GTP</name>
        <dbReference type="ChEBI" id="CHEBI:37565"/>
    </ligand>
</feature>
<feature type="binding site" evidence="9">
    <location>
        <begin position="212"/>
        <end position="215"/>
    </location>
    <ligand>
        <name>GTP</name>
        <dbReference type="ChEBI" id="CHEBI:37565"/>
    </ligand>
</feature>
<dbReference type="PANTHER" id="PTHR11702:SF31">
    <property type="entry name" value="MITOCHONDRIAL RIBOSOME-ASSOCIATED GTPASE 2"/>
    <property type="match status" value="1"/>
</dbReference>
<dbReference type="InterPro" id="IPR006073">
    <property type="entry name" value="GTP-bd"/>
</dbReference>
<dbReference type="PROSITE" id="PS00905">
    <property type="entry name" value="GTP1_OBG"/>
    <property type="match status" value="1"/>
</dbReference>
<comment type="function">
    <text evidence="9">An essential GTPase which binds GTP, GDP and possibly (p)ppGpp with moderate affinity, with high nucleotide exchange rates and a fairly low GTP hydrolysis rate. Plays a role in control of the cell cycle, stress response, ribosome biogenesis and in those bacteria that undergo differentiation, in morphogenesis control.</text>
</comment>